<reference evidence="4 5" key="1">
    <citation type="submission" date="2020-07" db="EMBL/GenBank/DDBJ databases">
        <title>Electron transfer.</title>
        <authorList>
            <person name="Huang L."/>
            <person name="Liu X."/>
            <person name="Zhou S."/>
        </authorList>
    </citation>
    <scope>NUCLEOTIDE SEQUENCE [LARGE SCALE GENOMIC DNA]</scope>
    <source>
        <strain evidence="4 5">Lx1</strain>
    </source>
</reference>
<dbReference type="KEGG" id="cint:HZF06_22570"/>
<evidence type="ECO:0000313" key="5">
    <source>
        <dbReference type="Proteomes" id="UP000512286"/>
    </source>
</evidence>
<dbReference type="InterPro" id="IPR048950">
    <property type="entry name" value="Ppx_GppA_C"/>
</dbReference>
<dbReference type="InterPro" id="IPR003695">
    <property type="entry name" value="Ppx_GppA_N"/>
</dbReference>
<feature type="domain" description="Ppx/GppA phosphatase C-terminal" evidence="3">
    <location>
        <begin position="329"/>
        <end position="490"/>
    </location>
</feature>
<dbReference type="InterPro" id="IPR050273">
    <property type="entry name" value="GppA/Ppx_hydrolase"/>
</dbReference>
<dbReference type="Pfam" id="PF02541">
    <property type="entry name" value="Ppx-GppA"/>
    <property type="match status" value="1"/>
</dbReference>
<comment type="similarity">
    <text evidence="1">Belongs to the GppA/Ppx family.</text>
</comment>
<dbReference type="SUPFAM" id="SSF53067">
    <property type="entry name" value="Actin-like ATPase domain"/>
    <property type="match status" value="2"/>
</dbReference>
<dbReference type="Gene3D" id="1.10.3210.10">
    <property type="entry name" value="Hypothetical protein af1432"/>
    <property type="match status" value="1"/>
</dbReference>
<organism evidence="4 5">
    <name type="scientific">Clostridium intestinale</name>
    <dbReference type="NCBI Taxonomy" id="36845"/>
    <lineage>
        <taxon>Bacteria</taxon>
        <taxon>Bacillati</taxon>
        <taxon>Bacillota</taxon>
        <taxon>Clostridia</taxon>
        <taxon>Eubacteriales</taxon>
        <taxon>Clostridiaceae</taxon>
        <taxon>Clostridium</taxon>
    </lineage>
</organism>
<dbReference type="SUPFAM" id="SSF109604">
    <property type="entry name" value="HD-domain/PDEase-like"/>
    <property type="match status" value="1"/>
</dbReference>
<dbReference type="Proteomes" id="UP000512286">
    <property type="component" value="Chromosome"/>
</dbReference>
<dbReference type="Gene3D" id="3.30.420.40">
    <property type="match status" value="1"/>
</dbReference>
<dbReference type="Pfam" id="PF21447">
    <property type="entry name" value="Ppx-GppA_III"/>
    <property type="match status" value="1"/>
</dbReference>
<proteinExistence type="inferred from homology"/>
<dbReference type="AlphaFoldDB" id="A0A7D6VQT0"/>
<dbReference type="PANTHER" id="PTHR30005:SF0">
    <property type="entry name" value="RETROGRADE REGULATION PROTEIN 2"/>
    <property type="match status" value="1"/>
</dbReference>
<protein>
    <submittedName>
        <fullName evidence="4">HD domain-containing protein</fullName>
    </submittedName>
</protein>
<dbReference type="GO" id="GO:0016462">
    <property type="term" value="F:pyrophosphatase activity"/>
    <property type="evidence" value="ECO:0007669"/>
    <property type="project" value="TreeGrafter"/>
</dbReference>
<evidence type="ECO:0000313" key="4">
    <source>
        <dbReference type="EMBL" id="QLY79769.1"/>
    </source>
</evidence>
<dbReference type="PANTHER" id="PTHR30005">
    <property type="entry name" value="EXOPOLYPHOSPHATASE"/>
    <property type="match status" value="1"/>
</dbReference>
<dbReference type="EMBL" id="CP059378">
    <property type="protein sequence ID" value="QLY79769.1"/>
    <property type="molecule type" value="Genomic_DNA"/>
</dbReference>
<dbReference type="CDD" id="cd24006">
    <property type="entry name" value="ASKHA_NBD_PPX_GppA"/>
    <property type="match status" value="1"/>
</dbReference>
<evidence type="ECO:0000259" key="3">
    <source>
        <dbReference type="Pfam" id="PF21447"/>
    </source>
</evidence>
<evidence type="ECO:0000256" key="1">
    <source>
        <dbReference type="ARBA" id="ARBA00007125"/>
    </source>
</evidence>
<evidence type="ECO:0000259" key="2">
    <source>
        <dbReference type="Pfam" id="PF02541"/>
    </source>
</evidence>
<gene>
    <name evidence="4" type="ORF">HZF06_22570</name>
</gene>
<accession>A0A7D6VQT0</accession>
<feature type="domain" description="Ppx/GppA phosphatase N-terminal" evidence="2">
    <location>
        <begin position="33"/>
        <end position="311"/>
    </location>
</feature>
<dbReference type="RefSeq" id="WP_181601763.1">
    <property type="nucleotide sequence ID" value="NZ_CP059378.1"/>
</dbReference>
<name>A0A7D6VQT0_9CLOT</name>
<dbReference type="Gene3D" id="3.30.420.150">
    <property type="entry name" value="Exopolyphosphatase. Domain 2"/>
    <property type="match status" value="1"/>
</dbReference>
<dbReference type="InterPro" id="IPR043129">
    <property type="entry name" value="ATPase_NBD"/>
</dbReference>
<sequence>MRKTKVNNLIAAIDIGSNYLRMTISEIDKIGDFVILEEVVKQTNIGKDSFSFGRVKVQTIHDVCNDLKGFTSLMKDYNVRVYEAVATSGIREADNKQYIIEQIRIRTGIKVRCLNEAEERFLLLKGMKKEFLKMDIDFSKNIMVLNITSGAVEASIYKNKVLQFTESMKLGSLRISEMLADFQNKTLEFPRLMEEYIESKIYLPKMNIRKIKVDYLVVVGGEFSTVTNILKKSINDKEIDLINRADFVKLYEEIKKMSGDQISFNYNVHKRKVYLFLSTILLTDSFLNLTEAKEIYSPEVTFRQGILKDIYDNLINENNEGLDKEDIISSVWNLGDKYKIDKKHARYVLGTALNIFDKTEKLHKLGHRERLYLEISSILHDVGTFVNYINHEVHSYEIIKNTSIIGLSDNELSIIANIIRYHEDENISLEKDPNYYILSEKDRMTVSILAAILKLSEALDSSHLQKIEDLKISVTSDAIYFSLVAKEDILLEEWNFKNSAYFFEEVMGIKAII</sequence>